<reference evidence="12 13" key="1">
    <citation type="submission" date="2015-11" db="EMBL/GenBank/DDBJ databases">
        <title>Draft WGS of Vibrio toranzoniae.</title>
        <authorList>
            <person name="Lasa A."/>
            <person name="Romalde J.L."/>
        </authorList>
    </citation>
    <scope>NUCLEOTIDE SEQUENCE [LARGE SCALE GENOMIC DNA]</scope>
    <source>
        <strain evidence="12 13">Vb 10.8</strain>
    </source>
</reference>
<evidence type="ECO:0000256" key="9">
    <source>
        <dbReference type="ARBA" id="ARBA00025772"/>
    </source>
</evidence>
<organism evidence="12 13">
    <name type="scientific">Vibrio toranzoniae</name>
    <dbReference type="NCBI Taxonomy" id="1194427"/>
    <lineage>
        <taxon>Bacteria</taxon>
        <taxon>Pseudomonadati</taxon>
        <taxon>Pseudomonadota</taxon>
        <taxon>Gammaproteobacteria</taxon>
        <taxon>Vibrionales</taxon>
        <taxon>Vibrionaceae</taxon>
        <taxon>Vibrio</taxon>
    </lineage>
</organism>
<sequence length="166" mass="18193">MSRGFTFLELLITISVLSILLAVAAPSFSSVSQTIKMQRLASELNGFMMQAKSEAVMRNTDLWAHFLMNGNSSDTGDWKVELTEFNVPNTGTAILTMEGGAFRNVDVTVNYSSEQIKFSGINGRAKDGSFLFDINSKPLKLITYRASGRMRICGVGGDFYGYQACS</sequence>
<keyword evidence="6" id="KW-0812">Transmembrane</keyword>
<accession>A0A109D7S9</accession>
<dbReference type="GO" id="GO:0015628">
    <property type="term" value="P:protein secretion by the type II secretion system"/>
    <property type="evidence" value="ECO:0007669"/>
    <property type="project" value="InterPro"/>
</dbReference>
<comment type="subcellular location">
    <subcellularLocation>
        <location evidence="1">Cell inner membrane</location>
        <topology evidence="1">Single-pass membrane protein</topology>
    </subcellularLocation>
</comment>
<feature type="domain" description="General secretion pathway GspH" evidence="11">
    <location>
        <begin position="41"/>
        <end position="137"/>
    </location>
</feature>
<keyword evidence="13" id="KW-1185">Reference proteome</keyword>
<evidence type="ECO:0000256" key="1">
    <source>
        <dbReference type="ARBA" id="ARBA00004377"/>
    </source>
</evidence>
<keyword evidence="7" id="KW-1133">Transmembrane helix</keyword>
<keyword evidence="4" id="KW-0488">Methylation</keyword>
<comment type="similarity">
    <text evidence="9">Belongs to the GSP H family.</text>
</comment>
<dbReference type="Pfam" id="PF12019">
    <property type="entry name" value="GspH"/>
    <property type="match status" value="1"/>
</dbReference>
<dbReference type="GO" id="GO:0005886">
    <property type="term" value="C:plasma membrane"/>
    <property type="evidence" value="ECO:0007669"/>
    <property type="project" value="UniProtKB-SubCell"/>
</dbReference>
<evidence type="ECO:0000256" key="4">
    <source>
        <dbReference type="ARBA" id="ARBA00022481"/>
    </source>
</evidence>
<evidence type="ECO:0000256" key="7">
    <source>
        <dbReference type="ARBA" id="ARBA00022989"/>
    </source>
</evidence>
<dbReference type="Gene3D" id="3.30.700.10">
    <property type="entry name" value="Glycoprotein, Type 4 Pilin"/>
    <property type="match status" value="1"/>
</dbReference>
<dbReference type="SUPFAM" id="SSF54523">
    <property type="entry name" value="Pili subunits"/>
    <property type="match status" value="1"/>
</dbReference>
<dbReference type="EMBL" id="LMXU01000022">
    <property type="protein sequence ID" value="KWU00473.1"/>
    <property type="molecule type" value="Genomic_DNA"/>
</dbReference>
<dbReference type="InterPro" id="IPR022346">
    <property type="entry name" value="T2SS_GspH"/>
</dbReference>
<evidence type="ECO:0000256" key="3">
    <source>
        <dbReference type="ARBA" id="ARBA00022475"/>
    </source>
</evidence>
<dbReference type="InterPro" id="IPR016824">
    <property type="entry name" value="Tfp-pilus_assembly_FimT"/>
</dbReference>
<name>A0A109D7S9_9VIBR</name>
<dbReference type="InterPro" id="IPR012902">
    <property type="entry name" value="N_methyl_site"/>
</dbReference>
<keyword evidence="3" id="KW-1003">Cell membrane</keyword>
<evidence type="ECO:0000313" key="12">
    <source>
        <dbReference type="EMBL" id="KWU00473.1"/>
    </source>
</evidence>
<dbReference type="AlphaFoldDB" id="A0A109D7S9"/>
<dbReference type="OrthoDB" id="5871678at2"/>
<dbReference type="GO" id="GO:0015627">
    <property type="term" value="C:type II protein secretion system complex"/>
    <property type="evidence" value="ECO:0007669"/>
    <property type="project" value="InterPro"/>
</dbReference>
<evidence type="ECO:0000256" key="2">
    <source>
        <dbReference type="ARBA" id="ARBA00021549"/>
    </source>
</evidence>
<dbReference type="Proteomes" id="UP000057389">
    <property type="component" value="Unassembled WGS sequence"/>
</dbReference>
<dbReference type="Pfam" id="PF07963">
    <property type="entry name" value="N_methyl"/>
    <property type="match status" value="1"/>
</dbReference>
<keyword evidence="8" id="KW-0472">Membrane</keyword>
<protein>
    <recommendedName>
        <fullName evidence="2">Type II secretion system protein H</fullName>
    </recommendedName>
    <alternativeName>
        <fullName evidence="10">General secretion pathway protein H</fullName>
    </alternativeName>
</protein>
<dbReference type="GeneID" id="300179236"/>
<evidence type="ECO:0000256" key="8">
    <source>
        <dbReference type="ARBA" id="ARBA00023136"/>
    </source>
</evidence>
<evidence type="ECO:0000256" key="10">
    <source>
        <dbReference type="ARBA" id="ARBA00030775"/>
    </source>
</evidence>
<proteinExistence type="inferred from homology"/>
<dbReference type="RefSeq" id="WP_017056736.1">
    <property type="nucleotide sequence ID" value="NZ_AP025514.1"/>
</dbReference>
<dbReference type="NCBIfam" id="TIGR02532">
    <property type="entry name" value="IV_pilin_GFxxxE"/>
    <property type="match status" value="1"/>
</dbReference>
<dbReference type="InterPro" id="IPR045584">
    <property type="entry name" value="Pilin-like"/>
</dbReference>
<dbReference type="PIRSF" id="PIRSF024622">
    <property type="entry name" value="Tfp_FimT"/>
    <property type="match status" value="1"/>
</dbReference>
<evidence type="ECO:0000259" key="11">
    <source>
        <dbReference type="Pfam" id="PF12019"/>
    </source>
</evidence>
<gene>
    <name evidence="12" type="ORF">APQ14_10235</name>
</gene>
<evidence type="ECO:0000313" key="13">
    <source>
        <dbReference type="Proteomes" id="UP000057389"/>
    </source>
</evidence>
<evidence type="ECO:0000256" key="5">
    <source>
        <dbReference type="ARBA" id="ARBA00022519"/>
    </source>
</evidence>
<keyword evidence="5" id="KW-0997">Cell inner membrane</keyword>
<comment type="caution">
    <text evidence="12">The sequence shown here is derived from an EMBL/GenBank/DDBJ whole genome shotgun (WGS) entry which is preliminary data.</text>
</comment>
<evidence type="ECO:0000256" key="6">
    <source>
        <dbReference type="ARBA" id="ARBA00022692"/>
    </source>
</evidence>